<organism evidence="3">
    <name type="scientific">Microbacterium sp. A8/3-1</name>
    <dbReference type="NCBI Taxonomy" id="3160749"/>
    <lineage>
        <taxon>Bacteria</taxon>
        <taxon>Bacillati</taxon>
        <taxon>Actinomycetota</taxon>
        <taxon>Actinomycetes</taxon>
        <taxon>Micrococcales</taxon>
        <taxon>Microbacteriaceae</taxon>
        <taxon>Microbacterium</taxon>
    </lineage>
</organism>
<dbReference type="InterPro" id="IPR002104">
    <property type="entry name" value="Integrase_catalytic"/>
</dbReference>
<dbReference type="RefSeq" id="WP_350352261.1">
    <property type="nucleotide sequence ID" value="NZ_CP158357.1"/>
</dbReference>
<evidence type="ECO:0000313" key="3">
    <source>
        <dbReference type="EMBL" id="XBX79163.1"/>
    </source>
</evidence>
<dbReference type="InterPro" id="IPR011010">
    <property type="entry name" value="DNA_brk_join_enz"/>
</dbReference>
<sequence>MLAWKFRQQAERDLWGEAWQHTGHVFTMEDGAPVKPDYVTRLFEKLRRQAELPKITLHGARHEHASLWVAAGGDVTMLSKRLGHSTSRITADLYVSRVGDADRAQAEMVATMIPRARAHTVHTQDA</sequence>
<dbReference type="PROSITE" id="PS51898">
    <property type="entry name" value="TYR_RECOMBINASE"/>
    <property type="match status" value="1"/>
</dbReference>
<dbReference type="Gene3D" id="1.10.443.10">
    <property type="entry name" value="Intergrase catalytic core"/>
    <property type="match status" value="1"/>
</dbReference>
<dbReference type="InterPro" id="IPR013762">
    <property type="entry name" value="Integrase-like_cat_sf"/>
</dbReference>
<keyword evidence="1" id="KW-0233">DNA recombination</keyword>
<accession>A0AAU7VY00</accession>
<protein>
    <submittedName>
        <fullName evidence="3">Tyrosine-type recombinase/integrase</fullName>
    </submittedName>
</protein>
<dbReference type="AlphaFoldDB" id="A0AAU7VY00"/>
<dbReference type="GO" id="GO:0006310">
    <property type="term" value="P:DNA recombination"/>
    <property type="evidence" value="ECO:0007669"/>
    <property type="project" value="UniProtKB-KW"/>
</dbReference>
<dbReference type="EMBL" id="CP158357">
    <property type="protein sequence ID" value="XBX79163.1"/>
    <property type="molecule type" value="Genomic_DNA"/>
</dbReference>
<dbReference type="GO" id="GO:0003677">
    <property type="term" value="F:DNA binding"/>
    <property type="evidence" value="ECO:0007669"/>
    <property type="project" value="InterPro"/>
</dbReference>
<evidence type="ECO:0000259" key="2">
    <source>
        <dbReference type="PROSITE" id="PS51898"/>
    </source>
</evidence>
<name>A0AAU7VY00_9MICO</name>
<dbReference type="Pfam" id="PF00589">
    <property type="entry name" value="Phage_integrase"/>
    <property type="match status" value="1"/>
</dbReference>
<evidence type="ECO:0000256" key="1">
    <source>
        <dbReference type="ARBA" id="ARBA00023172"/>
    </source>
</evidence>
<dbReference type="GO" id="GO:0015074">
    <property type="term" value="P:DNA integration"/>
    <property type="evidence" value="ECO:0007669"/>
    <property type="project" value="InterPro"/>
</dbReference>
<dbReference type="SUPFAM" id="SSF56349">
    <property type="entry name" value="DNA breaking-rejoining enzymes"/>
    <property type="match status" value="1"/>
</dbReference>
<gene>
    <name evidence="3" type="ORF">ABS642_03450</name>
</gene>
<proteinExistence type="predicted"/>
<feature type="domain" description="Tyr recombinase" evidence="2">
    <location>
        <begin position="1"/>
        <end position="109"/>
    </location>
</feature>
<reference evidence="3" key="1">
    <citation type="submission" date="2024-06" db="EMBL/GenBank/DDBJ databases">
        <title>Draft genome sequence of Microbacterium sp. strain A8/3-1, isolated from Oxytropis tragacanthoides Fisch. ex DC. Root nodules in the Altai region of Russia.</title>
        <authorList>
            <person name="Sazanova A."/>
            <person name="Guro P."/>
            <person name="Kuznetsova I."/>
            <person name="Belimov A."/>
            <person name="Safronova V."/>
        </authorList>
    </citation>
    <scope>NUCLEOTIDE SEQUENCE</scope>
    <source>
        <strain evidence="3">A8/3-1</strain>
    </source>
</reference>